<organism evidence="2 3">
    <name type="scientific">Nonomuraea thailandensis</name>
    <dbReference type="NCBI Taxonomy" id="1188745"/>
    <lineage>
        <taxon>Bacteria</taxon>
        <taxon>Bacillati</taxon>
        <taxon>Actinomycetota</taxon>
        <taxon>Actinomycetes</taxon>
        <taxon>Streptosporangiales</taxon>
        <taxon>Streptosporangiaceae</taxon>
        <taxon>Nonomuraea</taxon>
    </lineage>
</organism>
<comment type="caution">
    <text evidence="2">The sequence shown here is derived from an EMBL/GenBank/DDBJ whole genome shotgun (WGS) entry which is preliminary data.</text>
</comment>
<keyword evidence="2" id="KW-0808">Transferase</keyword>
<dbReference type="InterPro" id="IPR050723">
    <property type="entry name" value="CFA/CMAS"/>
</dbReference>
<dbReference type="EMBL" id="JAMZEB010000002">
    <property type="protein sequence ID" value="MCP2357753.1"/>
    <property type="molecule type" value="Genomic_DNA"/>
</dbReference>
<name>A0A9X2GN85_9ACTN</name>
<dbReference type="InterPro" id="IPR041698">
    <property type="entry name" value="Methyltransf_25"/>
</dbReference>
<protein>
    <submittedName>
        <fullName evidence="2">SAM-dependent methyltransferase</fullName>
    </submittedName>
</protein>
<proteinExistence type="predicted"/>
<gene>
    <name evidence="2" type="ORF">HD597_004773</name>
</gene>
<dbReference type="PANTHER" id="PTHR43667">
    <property type="entry name" value="CYCLOPROPANE-FATTY-ACYL-PHOSPHOLIPID SYNTHASE"/>
    <property type="match status" value="1"/>
</dbReference>
<dbReference type="GO" id="GO:0008168">
    <property type="term" value="F:methyltransferase activity"/>
    <property type="evidence" value="ECO:0007669"/>
    <property type="project" value="UniProtKB-KW"/>
</dbReference>
<dbReference type="PANTHER" id="PTHR43667:SF2">
    <property type="entry name" value="FATTY ACID C-METHYL TRANSFERASE"/>
    <property type="match status" value="1"/>
</dbReference>
<evidence type="ECO:0000259" key="1">
    <source>
        <dbReference type="Pfam" id="PF13649"/>
    </source>
</evidence>
<evidence type="ECO:0000313" key="3">
    <source>
        <dbReference type="Proteomes" id="UP001139648"/>
    </source>
</evidence>
<dbReference type="Proteomes" id="UP001139648">
    <property type="component" value="Unassembled WGS sequence"/>
</dbReference>
<dbReference type="CDD" id="cd02440">
    <property type="entry name" value="AdoMet_MTases"/>
    <property type="match status" value="1"/>
</dbReference>
<reference evidence="2" key="1">
    <citation type="submission" date="2022-06" db="EMBL/GenBank/DDBJ databases">
        <title>Sequencing the genomes of 1000 actinobacteria strains.</title>
        <authorList>
            <person name="Klenk H.-P."/>
        </authorList>
    </citation>
    <scope>NUCLEOTIDE SEQUENCE</scope>
    <source>
        <strain evidence="2">DSM 46694</strain>
    </source>
</reference>
<sequence>MERHLISHHAHADHPIAAPVSEDNLERLLARARPPARARILDLGCGEAPWLVRALSLYPDATADGVDLSDTGFAAAVEEAERRGVSDRLRLHHGAAASFAAEEPYDLVLCVGATHAFGGLAPTLDAVRGHLRPSSGLALVGDGFWERPPTPEQLARLGAEPGEYADLPGTVERVESAGYATVYGHTSTLAEWDEYEWSWTGTLTRWALDHPGPDGEAALAAAREHRDLWLGGYRGVLGFVTLLLRQT</sequence>
<dbReference type="Pfam" id="PF13649">
    <property type="entry name" value="Methyltransf_25"/>
    <property type="match status" value="1"/>
</dbReference>
<dbReference type="GO" id="GO:0032259">
    <property type="term" value="P:methylation"/>
    <property type="evidence" value="ECO:0007669"/>
    <property type="project" value="UniProtKB-KW"/>
</dbReference>
<feature type="domain" description="Methyltransferase" evidence="1">
    <location>
        <begin position="40"/>
        <end position="133"/>
    </location>
</feature>
<dbReference type="InterPro" id="IPR029063">
    <property type="entry name" value="SAM-dependent_MTases_sf"/>
</dbReference>
<evidence type="ECO:0000313" key="2">
    <source>
        <dbReference type="EMBL" id="MCP2357753.1"/>
    </source>
</evidence>
<accession>A0A9X2GN85</accession>
<keyword evidence="3" id="KW-1185">Reference proteome</keyword>
<dbReference type="SUPFAM" id="SSF53335">
    <property type="entry name" value="S-adenosyl-L-methionine-dependent methyltransferases"/>
    <property type="match status" value="1"/>
</dbReference>
<dbReference type="RefSeq" id="WP_253744860.1">
    <property type="nucleotide sequence ID" value="NZ_BAABKA010000026.1"/>
</dbReference>
<dbReference type="AlphaFoldDB" id="A0A9X2GN85"/>
<dbReference type="Gene3D" id="3.40.50.150">
    <property type="entry name" value="Vaccinia Virus protein VP39"/>
    <property type="match status" value="1"/>
</dbReference>
<keyword evidence="2" id="KW-0489">Methyltransferase</keyword>